<gene>
    <name evidence="1" type="ORF">AN672_27100</name>
</gene>
<sequence length="182" mass="20941">MSLANANQVTVPISRILSSAVDENRSLSINERFQLDSLFESLFKANKSLYYSHYAAYAAFTGEIKGLEDCANYFFSIKKKKLDTDSIQCLFAMNNAAYFERLHSILKDYDVLEYEIPELIKVYFNASILTLNVEEGVKLFHSLKDGMVSDEQKQLFHAMIIRAKEFLDSYDEAIHSELQNYV</sequence>
<dbReference type="EMBL" id="LJEB01000192">
    <property type="protein sequence ID" value="KPR47265.1"/>
    <property type="molecule type" value="Genomic_DNA"/>
</dbReference>
<name>A0AA40NEZ8_CITFR</name>
<dbReference type="AlphaFoldDB" id="A0AA40NEZ8"/>
<reference evidence="2" key="1">
    <citation type="submission" date="2015-09" db="EMBL/GenBank/DDBJ databases">
        <title>Prevalence of NDMs in South Africa.</title>
        <authorList>
            <person name="Osei Sekyere J."/>
            <person name="Govinden U."/>
            <person name="Essack S."/>
            <person name="Haldorsen B."/>
            <person name="Samuelsen O."/>
            <person name="Aasnaes B."/>
            <person name="Sundsfjord A."/>
        </authorList>
    </citation>
    <scope>NUCLEOTIDE SEQUENCE [LARGE SCALE GENOMIC DNA]</scope>
    <source>
        <strain evidence="2">ST62:944112508</strain>
    </source>
</reference>
<dbReference type="Proteomes" id="UP000050520">
    <property type="component" value="Unassembled WGS sequence"/>
</dbReference>
<organism evidence="1 2">
    <name type="scientific">Citrobacter freundii</name>
    <dbReference type="NCBI Taxonomy" id="546"/>
    <lineage>
        <taxon>Bacteria</taxon>
        <taxon>Pseudomonadati</taxon>
        <taxon>Pseudomonadota</taxon>
        <taxon>Gammaproteobacteria</taxon>
        <taxon>Enterobacterales</taxon>
        <taxon>Enterobacteriaceae</taxon>
        <taxon>Citrobacter</taxon>
        <taxon>Citrobacter freundii complex</taxon>
    </lineage>
</organism>
<proteinExistence type="predicted"/>
<protein>
    <submittedName>
        <fullName evidence="1">Uncharacterized protein</fullName>
    </submittedName>
</protein>
<dbReference type="RefSeq" id="WP_172724731.1">
    <property type="nucleotide sequence ID" value="NZ_LJEB01000192.1"/>
</dbReference>
<evidence type="ECO:0000313" key="2">
    <source>
        <dbReference type="Proteomes" id="UP000050520"/>
    </source>
</evidence>
<evidence type="ECO:0000313" key="1">
    <source>
        <dbReference type="EMBL" id="KPR47265.1"/>
    </source>
</evidence>
<accession>A0AA40NEZ8</accession>
<comment type="caution">
    <text evidence="1">The sequence shown here is derived from an EMBL/GenBank/DDBJ whole genome shotgun (WGS) entry which is preliminary data.</text>
</comment>
<reference evidence="1 2" key="2">
    <citation type="journal article" date="2017" name="PLoS ONE">
        <title>Genomic and phenotypic characterisation of fluoroquinolone resistance mechanisms in Enterobacteriaceae in Durban, South Africa.</title>
        <authorList>
            <person name="Osei Sekyere J."/>
            <person name="Amoako D.G."/>
        </authorList>
    </citation>
    <scope>NUCLEOTIDE SEQUENCE [LARGE SCALE GENOMIC DNA]</scope>
    <source>
        <strain evidence="1 2">ST62:944112508</strain>
    </source>
</reference>
<feature type="non-terminal residue" evidence="1">
    <location>
        <position position="182"/>
    </location>
</feature>